<reference evidence="2" key="1">
    <citation type="submission" date="2023-06" db="EMBL/GenBank/DDBJ databases">
        <authorList>
            <consortium name="Lawrence Berkeley National Laboratory"/>
            <person name="Ahrendt S."/>
            <person name="Sahu N."/>
            <person name="Indic B."/>
            <person name="Wong-Bajracharya J."/>
            <person name="Merenyi Z."/>
            <person name="Ke H.-M."/>
            <person name="Monk M."/>
            <person name="Kocsube S."/>
            <person name="Drula E."/>
            <person name="Lipzen A."/>
            <person name="Balint B."/>
            <person name="Henrissat B."/>
            <person name="Andreopoulos B."/>
            <person name="Martin F.M."/>
            <person name="Harder C.B."/>
            <person name="Rigling D."/>
            <person name="Ford K.L."/>
            <person name="Foster G.D."/>
            <person name="Pangilinan J."/>
            <person name="Papanicolaou A."/>
            <person name="Barry K."/>
            <person name="LaButti K."/>
            <person name="Viragh M."/>
            <person name="Koriabine M."/>
            <person name="Yan M."/>
            <person name="Riley R."/>
            <person name="Champramary S."/>
            <person name="Plett K.L."/>
            <person name="Tsai I.J."/>
            <person name="Slot J."/>
            <person name="Sipos G."/>
            <person name="Plett J."/>
            <person name="Nagy L.G."/>
            <person name="Grigoriev I.V."/>
        </authorList>
    </citation>
    <scope>NUCLEOTIDE SEQUENCE</scope>
    <source>
        <strain evidence="2">CCBAS 213</strain>
    </source>
</reference>
<evidence type="ECO:0000256" key="1">
    <source>
        <dbReference type="ARBA" id="ARBA00006484"/>
    </source>
</evidence>
<dbReference type="GeneID" id="85364823"/>
<sequence length="275" mass="29431">MSTPPRTAIITGAAQGVGKAIALRLSTDGCQVVVSDSTSQKLLLDELVSKITRTGRAAISVTADVSVESDVEDLVAKTVAHFGSIDIMVANDGAIAQSAHTILDTSVEEWGRVFDPNVTNTLLCYKTAARAMIKQNRGGRIIGVCSSGEKSRCNARSTNNAIRGLTQIAACEWEKYGITVNGYAPGASDAPLVQQMDARVADLLHAGPEAYVEIMKTQTAFGRVNRPEEVVCVVSFLASEEAAFMTDSYIQQWALFNLVRRPCSNSGTIQLRSKC</sequence>
<comment type="similarity">
    <text evidence="1">Belongs to the short-chain dehydrogenases/reductases (SDR) family.</text>
</comment>
<keyword evidence="3" id="KW-1185">Reference proteome</keyword>
<dbReference type="GO" id="GO:0006633">
    <property type="term" value="P:fatty acid biosynthetic process"/>
    <property type="evidence" value="ECO:0007669"/>
    <property type="project" value="TreeGrafter"/>
</dbReference>
<protein>
    <submittedName>
        <fullName evidence="2">Acetoin reductase family protein</fullName>
    </submittedName>
</protein>
<dbReference type="AlphaFoldDB" id="A0AA39N7U5"/>
<comment type="caution">
    <text evidence="2">The sequence shown here is derived from an EMBL/GenBank/DDBJ whole genome shotgun (WGS) entry which is preliminary data.</text>
</comment>
<dbReference type="EMBL" id="JAUEPS010000012">
    <property type="protein sequence ID" value="KAK0460623.1"/>
    <property type="molecule type" value="Genomic_DNA"/>
</dbReference>
<dbReference type="GO" id="GO:0048038">
    <property type="term" value="F:quinone binding"/>
    <property type="evidence" value="ECO:0007669"/>
    <property type="project" value="TreeGrafter"/>
</dbReference>
<gene>
    <name evidence="2" type="ORF">EV420DRAFT_220737</name>
</gene>
<dbReference type="InterPro" id="IPR036291">
    <property type="entry name" value="NAD(P)-bd_dom_sf"/>
</dbReference>
<accession>A0AA39N7U5</accession>
<dbReference type="GO" id="GO:0016616">
    <property type="term" value="F:oxidoreductase activity, acting on the CH-OH group of donors, NAD or NADP as acceptor"/>
    <property type="evidence" value="ECO:0007669"/>
    <property type="project" value="TreeGrafter"/>
</dbReference>
<evidence type="ECO:0000313" key="3">
    <source>
        <dbReference type="Proteomes" id="UP001175211"/>
    </source>
</evidence>
<dbReference type="PANTHER" id="PTHR42760:SF121">
    <property type="entry name" value="3-OXOACYL-(ACYL-CARRIER-PROTEIN) REDUCTASE"/>
    <property type="match status" value="1"/>
</dbReference>
<name>A0AA39N7U5_ARMTA</name>
<dbReference type="Pfam" id="PF00106">
    <property type="entry name" value="adh_short"/>
    <property type="match status" value="1"/>
</dbReference>
<dbReference type="PANTHER" id="PTHR42760">
    <property type="entry name" value="SHORT-CHAIN DEHYDROGENASES/REDUCTASES FAMILY MEMBER"/>
    <property type="match status" value="1"/>
</dbReference>
<dbReference type="Proteomes" id="UP001175211">
    <property type="component" value="Unassembled WGS sequence"/>
</dbReference>
<dbReference type="SUPFAM" id="SSF51735">
    <property type="entry name" value="NAD(P)-binding Rossmann-fold domains"/>
    <property type="match status" value="1"/>
</dbReference>
<dbReference type="FunFam" id="3.40.50.720:FF:000084">
    <property type="entry name" value="Short-chain dehydrogenase reductase"/>
    <property type="match status" value="1"/>
</dbReference>
<dbReference type="InterPro" id="IPR002347">
    <property type="entry name" value="SDR_fam"/>
</dbReference>
<evidence type="ECO:0000313" key="2">
    <source>
        <dbReference type="EMBL" id="KAK0460623.1"/>
    </source>
</evidence>
<proteinExistence type="inferred from homology"/>
<dbReference type="RefSeq" id="XP_060332662.1">
    <property type="nucleotide sequence ID" value="XM_060481275.1"/>
</dbReference>
<organism evidence="2 3">
    <name type="scientific">Armillaria tabescens</name>
    <name type="common">Ringless honey mushroom</name>
    <name type="synonym">Agaricus tabescens</name>
    <dbReference type="NCBI Taxonomy" id="1929756"/>
    <lineage>
        <taxon>Eukaryota</taxon>
        <taxon>Fungi</taxon>
        <taxon>Dikarya</taxon>
        <taxon>Basidiomycota</taxon>
        <taxon>Agaricomycotina</taxon>
        <taxon>Agaricomycetes</taxon>
        <taxon>Agaricomycetidae</taxon>
        <taxon>Agaricales</taxon>
        <taxon>Marasmiineae</taxon>
        <taxon>Physalacriaceae</taxon>
        <taxon>Desarmillaria</taxon>
    </lineage>
</organism>
<dbReference type="PRINTS" id="PR00081">
    <property type="entry name" value="GDHRDH"/>
</dbReference>
<dbReference type="Gene3D" id="3.40.50.720">
    <property type="entry name" value="NAD(P)-binding Rossmann-like Domain"/>
    <property type="match status" value="1"/>
</dbReference>